<feature type="compositionally biased region" description="Basic residues" evidence="8">
    <location>
        <begin position="35"/>
        <end position="44"/>
    </location>
</feature>
<dbReference type="PROSITE" id="PS50216">
    <property type="entry name" value="DHHC"/>
    <property type="match status" value="1"/>
</dbReference>
<evidence type="ECO:0000256" key="5">
    <source>
        <dbReference type="ARBA" id="ARBA00023136"/>
    </source>
</evidence>
<organism evidence="10 11">
    <name type="scientific">Plasmodium relictum</name>
    <dbReference type="NCBI Taxonomy" id="85471"/>
    <lineage>
        <taxon>Eukaryota</taxon>
        <taxon>Sar</taxon>
        <taxon>Alveolata</taxon>
        <taxon>Apicomplexa</taxon>
        <taxon>Aconoidasida</taxon>
        <taxon>Haemosporida</taxon>
        <taxon>Plasmodiidae</taxon>
        <taxon>Plasmodium</taxon>
        <taxon>Plasmodium (Haemamoeba)</taxon>
    </lineage>
</organism>
<dbReference type="OMA" id="RRFCKWC"/>
<keyword evidence="6 7" id="KW-0012">Acyltransferase</keyword>
<evidence type="ECO:0000259" key="9">
    <source>
        <dbReference type="Pfam" id="PF01529"/>
    </source>
</evidence>
<accession>A0A1J1H619</accession>
<protein>
    <recommendedName>
        <fullName evidence="7">Palmitoyltransferase</fullName>
        <ecNumber evidence="7">2.3.1.225</ecNumber>
    </recommendedName>
</protein>
<evidence type="ECO:0000313" key="10">
    <source>
        <dbReference type="EMBL" id="CRH00382.1"/>
    </source>
</evidence>
<feature type="transmembrane region" description="Helical" evidence="7">
    <location>
        <begin position="297"/>
        <end position="322"/>
    </location>
</feature>
<keyword evidence="3 7" id="KW-0812">Transmembrane</keyword>
<comment type="catalytic activity">
    <reaction evidence="7">
        <text>L-cysteinyl-[protein] + hexadecanoyl-CoA = S-hexadecanoyl-L-cysteinyl-[protein] + CoA</text>
        <dbReference type="Rhea" id="RHEA:36683"/>
        <dbReference type="Rhea" id="RHEA-COMP:10131"/>
        <dbReference type="Rhea" id="RHEA-COMP:11032"/>
        <dbReference type="ChEBI" id="CHEBI:29950"/>
        <dbReference type="ChEBI" id="CHEBI:57287"/>
        <dbReference type="ChEBI" id="CHEBI:57379"/>
        <dbReference type="ChEBI" id="CHEBI:74151"/>
        <dbReference type="EC" id="2.3.1.225"/>
    </reaction>
</comment>
<dbReference type="GO" id="GO:0016020">
    <property type="term" value="C:membrane"/>
    <property type="evidence" value="ECO:0007669"/>
    <property type="project" value="UniProtKB-SubCell"/>
</dbReference>
<keyword evidence="4 7" id="KW-1133">Transmembrane helix</keyword>
<dbReference type="OrthoDB" id="9909019at2759"/>
<evidence type="ECO:0000256" key="6">
    <source>
        <dbReference type="ARBA" id="ARBA00023315"/>
    </source>
</evidence>
<keyword evidence="2 7" id="KW-0808">Transferase</keyword>
<comment type="subcellular location">
    <subcellularLocation>
        <location evidence="1">Membrane</location>
        <topology evidence="1">Multi-pass membrane protein</topology>
    </subcellularLocation>
</comment>
<sequence>MTNLNGEDNKHNNLVDDSKITIVSDQKESKDDKTKKKKKNKYKKNRNDKNRRYSNDKNIISFTKIIKEEIKDSIVLDKTNNIKNEEIKNKHIDTSHTMQINKNRCILFLPVIFIFILLLGIYLIYIMYHCLPLILKDYKKVYINYDLKRGIIEIIIFHFFLIMYLVNYILSIIVPPGSIPNTEEWVFNDFQENYSDDIENYLLEKKKTGERRYCKWCCKYKPDRTHHCRVCKTCVLKMDHHCPWIYNCVGWKNHKYFMLSLIYCCITSIFVSITMFNSVKETIKNRKIPFGEMLLLLFGETLNSILALIVTCFLIFHIWLMIKAMTTIEFCEKQTNYQNQSYSKYYNKGIYGNFKDVFGDSPFLWFLPIDNRRGDGINFVKGYNQGYNEETSETIPIKGKY</sequence>
<dbReference type="GO" id="GO:0019706">
    <property type="term" value="F:protein-cysteine S-palmitoyltransferase activity"/>
    <property type="evidence" value="ECO:0007669"/>
    <property type="project" value="UniProtKB-EC"/>
</dbReference>
<feature type="transmembrane region" description="Helical" evidence="7">
    <location>
        <begin position="151"/>
        <end position="174"/>
    </location>
</feature>
<feature type="transmembrane region" description="Helical" evidence="7">
    <location>
        <begin position="256"/>
        <end position="276"/>
    </location>
</feature>
<evidence type="ECO:0000256" key="3">
    <source>
        <dbReference type="ARBA" id="ARBA00022692"/>
    </source>
</evidence>
<dbReference type="Pfam" id="PF01529">
    <property type="entry name" value="DHHC"/>
    <property type="match status" value="1"/>
</dbReference>
<evidence type="ECO:0000313" key="11">
    <source>
        <dbReference type="Proteomes" id="UP000220158"/>
    </source>
</evidence>
<comment type="similarity">
    <text evidence="7">Belongs to the DHHC palmitoyltransferase family.</text>
</comment>
<dbReference type="KEGG" id="prel:PRELSG_1003400"/>
<evidence type="ECO:0000256" key="8">
    <source>
        <dbReference type="SAM" id="MobiDB-lite"/>
    </source>
</evidence>
<dbReference type="AlphaFoldDB" id="A0A1J1H619"/>
<dbReference type="InterPro" id="IPR039859">
    <property type="entry name" value="PFA4/ZDH16/20/ERF2-like"/>
</dbReference>
<dbReference type="EMBL" id="LN835305">
    <property type="protein sequence ID" value="CRH00382.1"/>
    <property type="molecule type" value="Genomic_DNA"/>
</dbReference>
<evidence type="ECO:0000256" key="4">
    <source>
        <dbReference type="ARBA" id="ARBA00022989"/>
    </source>
</evidence>
<dbReference type="PANTHER" id="PTHR12246">
    <property type="entry name" value="PALMITOYLTRANSFERASE ZDHHC16"/>
    <property type="match status" value="1"/>
</dbReference>
<feature type="transmembrane region" description="Helical" evidence="7">
    <location>
        <begin position="107"/>
        <end position="131"/>
    </location>
</feature>
<keyword evidence="11" id="KW-1185">Reference proteome</keyword>
<dbReference type="EC" id="2.3.1.225" evidence="7"/>
<dbReference type="Proteomes" id="UP000220158">
    <property type="component" value="Chromosome 10"/>
</dbReference>
<name>A0A1J1H619_PLARL</name>
<evidence type="ECO:0000256" key="2">
    <source>
        <dbReference type="ARBA" id="ARBA00022679"/>
    </source>
</evidence>
<dbReference type="GeneID" id="39736500"/>
<proteinExistence type="inferred from homology"/>
<dbReference type="RefSeq" id="XP_028533385.1">
    <property type="nucleotide sequence ID" value="XM_028676947.1"/>
</dbReference>
<feature type="compositionally biased region" description="Basic and acidic residues" evidence="8">
    <location>
        <begin position="7"/>
        <end position="34"/>
    </location>
</feature>
<feature type="domain" description="Palmitoyltransferase DHHC" evidence="9">
    <location>
        <begin position="208"/>
        <end position="333"/>
    </location>
</feature>
<keyword evidence="5 7" id="KW-0472">Membrane</keyword>
<evidence type="ECO:0000256" key="7">
    <source>
        <dbReference type="RuleBase" id="RU079119"/>
    </source>
</evidence>
<gene>
    <name evidence="10" type="primary">DHHC7</name>
    <name evidence="10" type="ORF">PRELSG_1003400</name>
</gene>
<reference evidence="10 11" key="1">
    <citation type="submission" date="2015-04" db="EMBL/GenBank/DDBJ databases">
        <authorList>
            <consortium name="Pathogen Informatics"/>
        </authorList>
    </citation>
    <scope>NUCLEOTIDE SEQUENCE [LARGE SCALE GENOMIC DNA]</scope>
    <source>
        <strain evidence="10 11">SGS1</strain>
    </source>
</reference>
<dbReference type="InterPro" id="IPR001594">
    <property type="entry name" value="Palmitoyltrfase_DHHC"/>
</dbReference>
<feature type="region of interest" description="Disordered" evidence="8">
    <location>
        <begin position="1"/>
        <end position="52"/>
    </location>
</feature>
<evidence type="ECO:0000256" key="1">
    <source>
        <dbReference type="ARBA" id="ARBA00004141"/>
    </source>
</evidence>
<dbReference type="VEuPathDB" id="PlasmoDB:PRELSG_1003400"/>
<comment type="domain">
    <text evidence="7">The DHHC domain is required for palmitoyltransferase activity.</text>
</comment>